<accession>A0A975T1L1</accession>
<dbReference type="KEGG" id="nps:KRR39_05235"/>
<dbReference type="Proteomes" id="UP000683575">
    <property type="component" value="Chromosome"/>
</dbReference>
<protein>
    <submittedName>
        <fullName evidence="2">Uncharacterized protein</fullName>
    </submittedName>
</protein>
<keyword evidence="3" id="KW-1185">Reference proteome</keyword>
<proteinExistence type="predicted"/>
<dbReference type="AlphaFoldDB" id="A0A975T1L1"/>
<name>A0A975T1L1_9ACTN</name>
<evidence type="ECO:0000256" key="1">
    <source>
        <dbReference type="SAM" id="MobiDB-lite"/>
    </source>
</evidence>
<reference evidence="2" key="1">
    <citation type="submission" date="2021-06" db="EMBL/GenBank/DDBJ databases">
        <title>Complete genome sequence of Nocardioides sp. G188.</title>
        <authorList>
            <person name="Im W.-T."/>
        </authorList>
    </citation>
    <scope>NUCLEOTIDE SEQUENCE</scope>
    <source>
        <strain evidence="2">G188</strain>
    </source>
</reference>
<feature type="region of interest" description="Disordered" evidence="1">
    <location>
        <begin position="1"/>
        <end position="50"/>
    </location>
</feature>
<organism evidence="2 3">
    <name type="scientific">Nocardioides panacis</name>
    <dbReference type="NCBI Taxonomy" id="2849501"/>
    <lineage>
        <taxon>Bacteria</taxon>
        <taxon>Bacillati</taxon>
        <taxon>Actinomycetota</taxon>
        <taxon>Actinomycetes</taxon>
        <taxon>Propionibacteriales</taxon>
        <taxon>Nocardioidaceae</taxon>
        <taxon>Nocardioides</taxon>
    </lineage>
</organism>
<evidence type="ECO:0000313" key="3">
    <source>
        <dbReference type="Proteomes" id="UP000683575"/>
    </source>
</evidence>
<dbReference type="EMBL" id="CP077062">
    <property type="protein sequence ID" value="QWZ09198.1"/>
    <property type="molecule type" value="Genomic_DNA"/>
</dbReference>
<gene>
    <name evidence="2" type="ORF">KRR39_05235</name>
</gene>
<sequence>MSENTLDPADFVGEPPAGDAHPGDFMSNDQSDPAAVAEDPAGTADTGDES</sequence>
<evidence type="ECO:0000313" key="2">
    <source>
        <dbReference type="EMBL" id="QWZ09198.1"/>
    </source>
</evidence>
<dbReference type="RefSeq" id="WP_216941044.1">
    <property type="nucleotide sequence ID" value="NZ_CP077062.1"/>
</dbReference>